<evidence type="ECO:0000256" key="5">
    <source>
        <dbReference type="ARBA" id="ARBA00012109"/>
    </source>
</evidence>
<accession>A0AAV6ZZE4</accession>
<comment type="similarity">
    <text evidence="4">Belongs to the cytochrome P450 family.</text>
</comment>
<dbReference type="GO" id="GO:0019373">
    <property type="term" value="P:epoxygenase P450 pathway"/>
    <property type="evidence" value="ECO:0007669"/>
    <property type="project" value="TreeGrafter"/>
</dbReference>
<dbReference type="InterPro" id="IPR002401">
    <property type="entry name" value="Cyt_P450_E_grp-I"/>
</dbReference>
<evidence type="ECO:0000256" key="12">
    <source>
        <dbReference type="ARBA" id="ARBA00023136"/>
    </source>
</evidence>
<dbReference type="EMBL" id="WNYA01000010">
    <property type="protein sequence ID" value="KAG8552872.1"/>
    <property type="molecule type" value="Genomic_DNA"/>
</dbReference>
<dbReference type="SUPFAM" id="SSF48264">
    <property type="entry name" value="Cytochrome P450"/>
    <property type="match status" value="2"/>
</dbReference>
<gene>
    <name evidence="14" type="ORF">GDO81_003118</name>
</gene>
<comment type="subcellular location">
    <subcellularLocation>
        <location evidence="3">Endoplasmic reticulum membrane</location>
        <topology evidence="3">Peripheral membrane protein</topology>
    </subcellularLocation>
    <subcellularLocation>
        <location evidence="2">Microsome membrane</location>
        <topology evidence="2">Peripheral membrane protein</topology>
    </subcellularLocation>
</comment>
<keyword evidence="15" id="KW-1185">Reference proteome</keyword>
<evidence type="ECO:0000256" key="13">
    <source>
        <dbReference type="SAM" id="SignalP"/>
    </source>
</evidence>
<keyword evidence="11" id="KW-0503">Monooxygenase</keyword>
<evidence type="ECO:0000313" key="15">
    <source>
        <dbReference type="Proteomes" id="UP000824782"/>
    </source>
</evidence>
<keyword evidence="6" id="KW-0479">Metal-binding</keyword>
<evidence type="ECO:0000256" key="9">
    <source>
        <dbReference type="ARBA" id="ARBA00023002"/>
    </source>
</evidence>
<evidence type="ECO:0000256" key="1">
    <source>
        <dbReference type="ARBA" id="ARBA00001971"/>
    </source>
</evidence>
<dbReference type="PRINTS" id="PR00463">
    <property type="entry name" value="EP450I"/>
</dbReference>
<keyword evidence="13" id="KW-0732">Signal</keyword>
<dbReference type="GO" id="GO:0008392">
    <property type="term" value="F:arachidonate epoxygenase activity"/>
    <property type="evidence" value="ECO:0007669"/>
    <property type="project" value="TreeGrafter"/>
</dbReference>
<dbReference type="InterPro" id="IPR036396">
    <property type="entry name" value="Cyt_P450_sf"/>
</dbReference>
<evidence type="ECO:0000256" key="6">
    <source>
        <dbReference type="ARBA" id="ARBA00022723"/>
    </source>
</evidence>
<evidence type="ECO:0000256" key="3">
    <source>
        <dbReference type="ARBA" id="ARBA00004406"/>
    </source>
</evidence>
<dbReference type="InterPro" id="IPR050182">
    <property type="entry name" value="Cytochrome_P450_fam2"/>
</dbReference>
<dbReference type="GO" id="GO:0016712">
    <property type="term" value="F:oxidoreductase activity, acting on paired donors, with incorporation or reduction of molecular oxygen, reduced flavin or flavoprotein as one donor, and incorporation of one atom of oxygen"/>
    <property type="evidence" value="ECO:0007669"/>
    <property type="project" value="UniProtKB-EC"/>
</dbReference>
<keyword evidence="9" id="KW-0560">Oxidoreductase</keyword>
<proteinExistence type="inferred from homology"/>
<protein>
    <recommendedName>
        <fullName evidence="5">unspecific monooxygenase</fullName>
        <ecNumber evidence="5">1.14.14.1</ecNumber>
    </recommendedName>
</protein>
<organism evidence="14 15">
    <name type="scientific">Engystomops pustulosus</name>
    <name type="common">Tungara frog</name>
    <name type="synonym">Physalaemus pustulosus</name>
    <dbReference type="NCBI Taxonomy" id="76066"/>
    <lineage>
        <taxon>Eukaryota</taxon>
        <taxon>Metazoa</taxon>
        <taxon>Chordata</taxon>
        <taxon>Craniata</taxon>
        <taxon>Vertebrata</taxon>
        <taxon>Euteleostomi</taxon>
        <taxon>Amphibia</taxon>
        <taxon>Batrachia</taxon>
        <taxon>Anura</taxon>
        <taxon>Neobatrachia</taxon>
        <taxon>Hyloidea</taxon>
        <taxon>Leptodactylidae</taxon>
        <taxon>Leiuperinae</taxon>
        <taxon>Engystomops</taxon>
    </lineage>
</organism>
<dbReference type="Gene3D" id="1.10.630.10">
    <property type="entry name" value="Cytochrome P450"/>
    <property type="match status" value="2"/>
</dbReference>
<evidence type="ECO:0000313" key="14">
    <source>
        <dbReference type="EMBL" id="KAG8552872.1"/>
    </source>
</evidence>
<evidence type="ECO:0000256" key="7">
    <source>
        <dbReference type="ARBA" id="ARBA00022824"/>
    </source>
</evidence>
<evidence type="ECO:0000256" key="8">
    <source>
        <dbReference type="ARBA" id="ARBA00022848"/>
    </source>
</evidence>
<sequence>MEIIGASTLLLIVCIVFIVLSITQAQKGKNKGKLPPGPTPLPILGNILQLDTKEVHKSLIKLSEKYGPVYTIHMGTDPVVVLCSCDAVKEALIDNAEEFSGRGHLPLLDKITSGGHGKRICAGEGLARMELFLFLTTILQNFTLRSPVDRVEIDLTPSMSGFGNVPPNYEVAFIPR</sequence>
<dbReference type="InterPro" id="IPR001128">
    <property type="entry name" value="Cyt_P450"/>
</dbReference>
<dbReference type="GO" id="GO:0005506">
    <property type="term" value="F:iron ion binding"/>
    <property type="evidence" value="ECO:0007669"/>
    <property type="project" value="InterPro"/>
</dbReference>
<name>A0AAV6ZZE4_ENGPU</name>
<comment type="cofactor">
    <cofactor evidence="1">
        <name>heme</name>
        <dbReference type="ChEBI" id="CHEBI:30413"/>
    </cofactor>
</comment>
<dbReference type="GO" id="GO:0020037">
    <property type="term" value="F:heme binding"/>
    <property type="evidence" value="ECO:0007669"/>
    <property type="project" value="InterPro"/>
</dbReference>
<dbReference type="GO" id="GO:0005789">
    <property type="term" value="C:endoplasmic reticulum membrane"/>
    <property type="evidence" value="ECO:0007669"/>
    <property type="project" value="UniProtKB-SubCell"/>
</dbReference>
<dbReference type="Pfam" id="PF00067">
    <property type="entry name" value="p450"/>
    <property type="match status" value="2"/>
</dbReference>
<keyword evidence="8" id="KW-0492">Microsome</keyword>
<evidence type="ECO:0000256" key="2">
    <source>
        <dbReference type="ARBA" id="ARBA00004174"/>
    </source>
</evidence>
<dbReference type="GO" id="GO:0006805">
    <property type="term" value="P:xenobiotic metabolic process"/>
    <property type="evidence" value="ECO:0007669"/>
    <property type="project" value="TreeGrafter"/>
</dbReference>
<dbReference type="PANTHER" id="PTHR24300">
    <property type="entry name" value="CYTOCHROME P450 508A4-RELATED"/>
    <property type="match status" value="1"/>
</dbReference>
<comment type="caution">
    <text evidence="14">The sequence shown here is derived from an EMBL/GenBank/DDBJ whole genome shotgun (WGS) entry which is preliminary data.</text>
</comment>
<feature type="chain" id="PRO_5043372545" description="unspecific monooxygenase" evidence="13">
    <location>
        <begin position="26"/>
        <end position="176"/>
    </location>
</feature>
<keyword evidence="12" id="KW-0472">Membrane</keyword>
<dbReference type="Proteomes" id="UP000824782">
    <property type="component" value="Unassembled WGS sequence"/>
</dbReference>
<evidence type="ECO:0000256" key="10">
    <source>
        <dbReference type="ARBA" id="ARBA00023004"/>
    </source>
</evidence>
<feature type="signal peptide" evidence="13">
    <location>
        <begin position="1"/>
        <end position="25"/>
    </location>
</feature>
<dbReference type="EC" id="1.14.14.1" evidence="5"/>
<keyword evidence="7" id="KW-0256">Endoplasmic reticulum</keyword>
<dbReference type="PANTHER" id="PTHR24300:SF356">
    <property type="entry name" value="CYTOCHROME P450 2E1"/>
    <property type="match status" value="1"/>
</dbReference>
<keyword evidence="10" id="KW-0408">Iron</keyword>
<evidence type="ECO:0000256" key="4">
    <source>
        <dbReference type="ARBA" id="ARBA00010617"/>
    </source>
</evidence>
<evidence type="ECO:0000256" key="11">
    <source>
        <dbReference type="ARBA" id="ARBA00023033"/>
    </source>
</evidence>
<reference evidence="14" key="1">
    <citation type="thesis" date="2020" institute="ProQuest LLC" country="789 East Eisenhower Parkway, Ann Arbor, MI, USA">
        <title>Comparative Genomics and Chromosome Evolution.</title>
        <authorList>
            <person name="Mudd A.B."/>
        </authorList>
    </citation>
    <scope>NUCLEOTIDE SEQUENCE</scope>
    <source>
        <strain evidence="14">237g6f4</strain>
        <tissue evidence="14">Blood</tissue>
    </source>
</reference>
<dbReference type="AlphaFoldDB" id="A0AAV6ZZE4"/>